<dbReference type="AlphaFoldDB" id="X1C273"/>
<name>X1C273_9ZZZZ</name>
<gene>
    <name evidence="1" type="ORF">S01H4_48163</name>
</gene>
<comment type="caution">
    <text evidence="1">The sequence shown here is derived from an EMBL/GenBank/DDBJ whole genome shotgun (WGS) entry which is preliminary data.</text>
</comment>
<reference evidence="1" key="1">
    <citation type="journal article" date="2014" name="Front. Microbiol.">
        <title>High frequency of phylogenetically diverse reductive dehalogenase-homologous genes in deep subseafloor sedimentary metagenomes.</title>
        <authorList>
            <person name="Kawai M."/>
            <person name="Futagami T."/>
            <person name="Toyoda A."/>
            <person name="Takaki Y."/>
            <person name="Nishi S."/>
            <person name="Hori S."/>
            <person name="Arai W."/>
            <person name="Tsubouchi T."/>
            <person name="Morono Y."/>
            <person name="Uchiyama I."/>
            <person name="Ito T."/>
            <person name="Fujiyama A."/>
            <person name="Inagaki F."/>
            <person name="Takami H."/>
        </authorList>
    </citation>
    <scope>NUCLEOTIDE SEQUENCE</scope>
    <source>
        <strain evidence="1">Expedition CK06-06</strain>
    </source>
</reference>
<protein>
    <submittedName>
        <fullName evidence="1">Uncharacterized protein</fullName>
    </submittedName>
</protein>
<accession>X1C273</accession>
<dbReference type="EMBL" id="BART01027119">
    <property type="protein sequence ID" value="GAG90513.1"/>
    <property type="molecule type" value="Genomic_DNA"/>
</dbReference>
<organism evidence="1">
    <name type="scientific">marine sediment metagenome</name>
    <dbReference type="NCBI Taxonomy" id="412755"/>
    <lineage>
        <taxon>unclassified sequences</taxon>
        <taxon>metagenomes</taxon>
        <taxon>ecological metagenomes</taxon>
    </lineage>
</organism>
<sequence length="116" mass="13412">MPIPLLCHDRTESKVQIKIYLLAKALILKTKRRPRYRAEAENILRQIIDDDILHAQTYIISLVSLCDYLLGELSEYNDPEILDEIEPLIERLLTIAEDQNSYLHLAEGKLLQAKLA</sequence>
<evidence type="ECO:0000313" key="1">
    <source>
        <dbReference type="EMBL" id="GAG90513.1"/>
    </source>
</evidence>
<proteinExistence type="predicted"/>
<feature type="non-terminal residue" evidence="1">
    <location>
        <position position="116"/>
    </location>
</feature>